<comment type="caution">
    <text evidence="3">The sequence shown here is derived from an EMBL/GenBank/DDBJ whole genome shotgun (WGS) entry which is preliminary data.</text>
</comment>
<dbReference type="EMBL" id="JGDS01000067">
    <property type="protein sequence ID" value="EXZ71491.1"/>
    <property type="molecule type" value="Genomic_DNA"/>
</dbReference>
<evidence type="ECO:0000259" key="2">
    <source>
        <dbReference type="Pfam" id="PF19556"/>
    </source>
</evidence>
<organism evidence="3 4">
    <name type="scientific">Bacteroides fragilis str. 3976T8</name>
    <dbReference type="NCBI Taxonomy" id="1339314"/>
    <lineage>
        <taxon>Bacteria</taxon>
        <taxon>Pseudomonadati</taxon>
        <taxon>Bacteroidota</taxon>
        <taxon>Bacteroidia</taxon>
        <taxon>Bacteroidales</taxon>
        <taxon>Bacteroidaceae</taxon>
        <taxon>Bacteroides</taxon>
    </lineage>
</organism>
<feature type="compositionally biased region" description="Polar residues" evidence="1">
    <location>
        <begin position="309"/>
        <end position="320"/>
    </location>
</feature>
<accession>A0A016E2U3</accession>
<feature type="compositionally biased region" description="Low complexity" evidence="1">
    <location>
        <begin position="206"/>
        <end position="216"/>
    </location>
</feature>
<reference evidence="3 4" key="1">
    <citation type="submission" date="2014-02" db="EMBL/GenBank/DDBJ databases">
        <authorList>
            <person name="Sears C."/>
            <person name="Carroll K."/>
            <person name="Sack B.R."/>
            <person name="Qadri F."/>
            <person name="Myers L.L."/>
            <person name="Chung G.-T."/>
            <person name="Escheverria P."/>
            <person name="Fraser C.M."/>
            <person name="Sadzewicz L."/>
            <person name="Shefchek K.A."/>
            <person name="Tallon L."/>
            <person name="Das S.P."/>
            <person name="Daugherty S."/>
            <person name="Mongodin E.F."/>
        </authorList>
    </citation>
    <scope>NUCLEOTIDE SEQUENCE [LARGE SCALE GENOMIC DNA]</scope>
    <source>
        <strain evidence="3 4">3976T8</strain>
    </source>
</reference>
<evidence type="ECO:0000313" key="4">
    <source>
        <dbReference type="Proteomes" id="UP000020938"/>
    </source>
</evidence>
<feature type="compositionally biased region" description="Low complexity" evidence="1">
    <location>
        <begin position="272"/>
        <end position="283"/>
    </location>
</feature>
<feature type="domain" description="ParB-related ThiF-related cassette protein E" evidence="2">
    <location>
        <begin position="2"/>
        <end position="172"/>
    </location>
</feature>
<dbReference type="RefSeq" id="WP_032599029.1">
    <property type="nucleotide sequence ID" value="NZ_JGDS01000067.1"/>
</dbReference>
<feature type="compositionally biased region" description="Low complexity" evidence="1">
    <location>
        <begin position="226"/>
        <end position="262"/>
    </location>
</feature>
<dbReference type="Pfam" id="PF19556">
    <property type="entry name" value="PRTRC_E"/>
    <property type="match status" value="1"/>
</dbReference>
<dbReference type="Proteomes" id="UP000020938">
    <property type="component" value="Unassembled WGS sequence"/>
</dbReference>
<dbReference type="PATRIC" id="fig|1339314.3.peg.4386"/>
<feature type="region of interest" description="Disordered" evidence="1">
    <location>
        <begin position="173"/>
        <end position="320"/>
    </location>
</feature>
<evidence type="ECO:0000256" key="1">
    <source>
        <dbReference type="SAM" id="MobiDB-lite"/>
    </source>
</evidence>
<dbReference type="InterPro" id="IPR022273">
    <property type="entry name" value="PRTRC_protein-E"/>
</dbReference>
<feature type="region of interest" description="Disordered" evidence="1">
    <location>
        <begin position="92"/>
        <end position="115"/>
    </location>
</feature>
<sequence length="320" mass="35604">MFFTAIHQMMTEGVDLTLVIRKANGQLTVSTLPKSNGLKDEAQNHLVPLTVSGPPQELDAGFLQAVARPVQKAAGLISNMARFEAQAEKAASESKAAKEAKAKETKEEKEKREKYEKHFKKAEELIAAGNHKEAITALGQARLHAKPQDQKKIDGMVAEQKKAMNKGSLFELMDEPAPQPQQPQAQPTAAPVQQPRQASPYPPQPQAQRPMAAQASDRQQRPATNPQQPQAMWPPQAPHYAQPQPQPYMGQQPVPQQAPQPAYGGYHEAHWQEQVQQPEELPPYYGAGQDGPTYRPEDYEEYPDFPQSMLENHVSQYQTV</sequence>
<dbReference type="AlphaFoldDB" id="A0A016E2U3"/>
<evidence type="ECO:0000313" key="3">
    <source>
        <dbReference type="EMBL" id="EXZ71491.1"/>
    </source>
</evidence>
<name>A0A016E2U3_BACFG</name>
<gene>
    <name evidence="3" type="ORF">M123_4249</name>
</gene>
<dbReference type="NCBIfam" id="TIGR03741">
    <property type="entry name" value="PRTRC_E"/>
    <property type="match status" value="1"/>
</dbReference>
<protein>
    <submittedName>
        <fullName evidence="3">PRTRC system E domain protein</fullName>
    </submittedName>
</protein>
<proteinExistence type="predicted"/>
<feature type="compositionally biased region" description="Low complexity" evidence="1">
    <location>
        <begin position="182"/>
        <end position="199"/>
    </location>
</feature>